<sequence>MPGETFRTIIVPTGETKHTVVLGSGGSEYWDSLPAHQKAANHDQLAKMEDWLIRHLPEPPPLPPPPIPENLLASRYLTLGGALNRQIDPKTCTYITVANALRILGEPGSDYSLRALQQRTITPDGAFHKQLTISGVNKILSSGEPFDKFQATVVTGMFTFLRKLQTRKAVAIMNWPFSPAHLIRNDKVHTHARTVTGFTRNNQGLFFYFVDPYINPEIKVYSFRDLMVASLNQSSALANGVTPNSIDRVARSAWIIEKVS</sequence>
<dbReference type="AlphaFoldDB" id="A0A0G0K9W7"/>
<accession>A0A0G0K9W7</accession>
<reference evidence="1 2" key="1">
    <citation type="journal article" date="2015" name="Nature">
        <title>rRNA introns, odd ribosomes, and small enigmatic genomes across a large radiation of phyla.</title>
        <authorList>
            <person name="Brown C.T."/>
            <person name="Hug L.A."/>
            <person name="Thomas B.C."/>
            <person name="Sharon I."/>
            <person name="Castelle C.J."/>
            <person name="Singh A."/>
            <person name="Wilkins M.J."/>
            <person name="Williams K.H."/>
            <person name="Banfield J.F."/>
        </authorList>
    </citation>
    <scope>NUCLEOTIDE SEQUENCE [LARGE SCALE GENOMIC DNA]</scope>
</reference>
<proteinExistence type="predicted"/>
<protein>
    <submittedName>
        <fullName evidence="1">Uncharacterized protein</fullName>
    </submittedName>
</protein>
<evidence type="ECO:0000313" key="2">
    <source>
        <dbReference type="Proteomes" id="UP000034324"/>
    </source>
</evidence>
<dbReference type="EMBL" id="LBVC01000071">
    <property type="protein sequence ID" value="KKQ76453.1"/>
    <property type="molecule type" value="Genomic_DNA"/>
</dbReference>
<gene>
    <name evidence="1" type="ORF">US99_C0071G0007</name>
</gene>
<name>A0A0G0K9W7_9BACT</name>
<dbReference type="Proteomes" id="UP000034324">
    <property type="component" value="Unassembled WGS sequence"/>
</dbReference>
<organism evidence="1 2">
    <name type="scientific">Candidatus Daviesbacteria bacterium GW2011_GWF2_38_6</name>
    <dbReference type="NCBI Taxonomy" id="1618432"/>
    <lineage>
        <taxon>Bacteria</taxon>
        <taxon>Candidatus Daviesiibacteriota</taxon>
    </lineage>
</organism>
<comment type="caution">
    <text evidence="1">The sequence shown here is derived from an EMBL/GenBank/DDBJ whole genome shotgun (WGS) entry which is preliminary data.</text>
</comment>
<evidence type="ECO:0000313" key="1">
    <source>
        <dbReference type="EMBL" id="KKQ76453.1"/>
    </source>
</evidence>